<evidence type="ECO:0000256" key="2">
    <source>
        <dbReference type="ARBA" id="ARBA00022692"/>
    </source>
</evidence>
<dbReference type="PANTHER" id="PTHR43294:SF20">
    <property type="entry name" value="P-TYPE ATPASE"/>
    <property type="match status" value="1"/>
</dbReference>
<evidence type="ECO:0000256" key="3">
    <source>
        <dbReference type="ARBA" id="ARBA00022989"/>
    </source>
</evidence>
<keyword evidence="2" id="KW-0812">Transmembrane</keyword>
<dbReference type="PROSITE" id="PS00154">
    <property type="entry name" value="ATPASE_E1_E2"/>
    <property type="match status" value="1"/>
</dbReference>
<accession>A0ABW3E1U1</accession>
<comment type="subcellular location">
    <subcellularLocation>
        <location evidence="1">Endomembrane system</location>
        <topology evidence="1">Multi-pass membrane protein</topology>
    </subcellularLocation>
</comment>
<dbReference type="Gene3D" id="1.20.1110.10">
    <property type="entry name" value="Calcium-transporting ATPase, transmembrane domain"/>
    <property type="match status" value="1"/>
</dbReference>
<dbReference type="InterPro" id="IPR018303">
    <property type="entry name" value="ATPase_P-typ_P_site"/>
</dbReference>
<dbReference type="Gene3D" id="3.40.50.1000">
    <property type="entry name" value="HAD superfamily/HAD-like"/>
    <property type="match status" value="1"/>
</dbReference>
<evidence type="ECO:0000313" key="5">
    <source>
        <dbReference type="EMBL" id="MFD0889382.1"/>
    </source>
</evidence>
<evidence type="ECO:0000256" key="4">
    <source>
        <dbReference type="ARBA" id="ARBA00023136"/>
    </source>
</evidence>
<dbReference type="Proteomes" id="UP001597024">
    <property type="component" value="Unassembled WGS sequence"/>
</dbReference>
<evidence type="ECO:0000256" key="1">
    <source>
        <dbReference type="ARBA" id="ARBA00004127"/>
    </source>
</evidence>
<keyword evidence="3" id="KW-1133">Transmembrane helix</keyword>
<dbReference type="InterPro" id="IPR050510">
    <property type="entry name" value="Cation_transp_ATPase_P-type"/>
</dbReference>
<dbReference type="PANTHER" id="PTHR43294">
    <property type="entry name" value="SODIUM/POTASSIUM-TRANSPORTING ATPASE SUBUNIT ALPHA"/>
    <property type="match status" value="1"/>
</dbReference>
<dbReference type="Gene3D" id="2.70.150.10">
    <property type="entry name" value="Calcium-transporting ATPase, cytoplasmic transduction domain A"/>
    <property type="match status" value="1"/>
</dbReference>
<dbReference type="PRINTS" id="PR00121">
    <property type="entry name" value="NAKATPASE"/>
</dbReference>
<organism evidence="5 6">
    <name type="scientific">Streptosporangium algeriense</name>
    <dbReference type="NCBI Taxonomy" id="1682748"/>
    <lineage>
        <taxon>Bacteria</taxon>
        <taxon>Bacillati</taxon>
        <taxon>Actinomycetota</taxon>
        <taxon>Actinomycetes</taxon>
        <taxon>Streptosporangiales</taxon>
        <taxon>Streptosporangiaceae</taxon>
        <taxon>Streptosporangium</taxon>
    </lineage>
</organism>
<dbReference type="EMBL" id="JBHTHX010001803">
    <property type="protein sequence ID" value="MFD0889382.1"/>
    <property type="molecule type" value="Genomic_DNA"/>
</dbReference>
<keyword evidence="4" id="KW-0472">Membrane</keyword>
<sequence>VVVAAGEETEAARTARLSADERPQSGVHLRLRMLSRRILPVAIGSGVVVLIADLLRGRSMPQALALAVSLAVASVPEGLPFIASAAELAAARRLSSRETLVPNPSTIEALGRVNVLCFDKTGTLTEGRISLRVVSDGRSERAGGPWAVAAADAGTHGLLM</sequence>
<gene>
    <name evidence="5" type="ORF">ACFQ08_33020</name>
</gene>
<dbReference type="NCBIfam" id="TIGR01494">
    <property type="entry name" value="ATPase_P-type"/>
    <property type="match status" value="1"/>
</dbReference>
<reference evidence="6" key="1">
    <citation type="journal article" date="2019" name="Int. J. Syst. Evol. Microbiol.">
        <title>The Global Catalogue of Microorganisms (GCM) 10K type strain sequencing project: providing services to taxonomists for standard genome sequencing and annotation.</title>
        <authorList>
            <consortium name="The Broad Institute Genomics Platform"/>
            <consortium name="The Broad Institute Genome Sequencing Center for Infectious Disease"/>
            <person name="Wu L."/>
            <person name="Ma J."/>
        </authorList>
    </citation>
    <scope>NUCLEOTIDE SEQUENCE [LARGE SCALE GENOMIC DNA]</scope>
    <source>
        <strain evidence="6">CCUG 62974</strain>
    </source>
</reference>
<feature type="non-terminal residue" evidence="5">
    <location>
        <position position="1"/>
    </location>
</feature>
<dbReference type="InterPro" id="IPR001757">
    <property type="entry name" value="P_typ_ATPase"/>
</dbReference>
<keyword evidence="6" id="KW-1185">Reference proteome</keyword>
<evidence type="ECO:0000313" key="6">
    <source>
        <dbReference type="Proteomes" id="UP001597024"/>
    </source>
</evidence>
<proteinExistence type="predicted"/>
<dbReference type="SUPFAM" id="SSF81665">
    <property type="entry name" value="Calcium ATPase, transmembrane domain M"/>
    <property type="match status" value="1"/>
</dbReference>
<protein>
    <submittedName>
        <fullName evidence="5">HAD-IC family P-type ATPase</fullName>
    </submittedName>
</protein>
<dbReference type="InterPro" id="IPR023298">
    <property type="entry name" value="ATPase_P-typ_TM_dom_sf"/>
</dbReference>
<comment type="caution">
    <text evidence="5">The sequence shown here is derived from an EMBL/GenBank/DDBJ whole genome shotgun (WGS) entry which is preliminary data.</text>
</comment>
<name>A0ABW3E1U1_9ACTN</name>
<dbReference type="InterPro" id="IPR023214">
    <property type="entry name" value="HAD_sf"/>
</dbReference>